<proteinExistence type="predicted"/>
<reference evidence="1 2" key="1">
    <citation type="journal article" date="2006" name="Science">
        <title>The genome of black cottonwood, Populus trichocarpa (Torr. &amp; Gray).</title>
        <authorList>
            <person name="Tuskan G.A."/>
            <person name="Difazio S."/>
            <person name="Jansson S."/>
            <person name="Bohlmann J."/>
            <person name="Grigoriev I."/>
            <person name="Hellsten U."/>
            <person name="Putnam N."/>
            <person name="Ralph S."/>
            <person name="Rombauts S."/>
            <person name="Salamov A."/>
            <person name="Schein J."/>
            <person name="Sterck L."/>
            <person name="Aerts A."/>
            <person name="Bhalerao R.R."/>
            <person name="Bhalerao R.P."/>
            <person name="Blaudez D."/>
            <person name="Boerjan W."/>
            <person name="Brun A."/>
            <person name="Brunner A."/>
            <person name="Busov V."/>
            <person name="Campbell M."/>
            <person name="Carlson J."/>
            <person name="Chalot M."/>
            <person name="Chapman J."/>
            <person name="Chen G.L."/>
            <person name="Cooper D."/>
            <person name="Coutinho P.M."/>
            <person name="Couturier J."/>
            <person name="Covert S."/>
            <person name="Cronk Q."/>
            <person name="Cunningham R."/>
            <person name="Davis J."/>
            <person name="Degroeve S."/>
            <person name="Dejardin A."/>
            <person name="Depamphilis C."/>
            <person name="Detter J."/>
            <person name="Dirks B."/>
            <person name="Dubchak I."/>
            <person name="Duplessis S."/>
            <person name="Ehlting J."/>
            <person name="Ellis B."/>
            <person name="Gendler K."/>
            <person name="Goodstein D."/>
            <person name="Gribskov M."/>
            <person name="Grimwood J."/>
            <person name="Groover A."/>
            <person name="Gunter L."/>
            <person name="Hamberger B."/>
            <person name="Heinze B."/>
            <person name="Helariutta Y."/>
            <person name="Henrissat B."/>
            <person name="Holligan D."/>
            <person name="Holt R."/>
            <person name="Huang W."/>
            <person name="Islam-Faridi N."/>
            <person name="Jones S."/>
            <person name="Jones-Rhoades M."/>
            <person name="Jorgensen R."/>
            <person name="Joshi C."/>
            <person name="Kangasjarvi J."/>
            <person name="Karlsson J."/>
            <person name="Kelleher C."/>
            <person name="Kirkpatrick R."/>
            <person name="Kirst M."/>
            <person name="Kohler A."/>
            <person name="Kalluri U."/>
            <person name="Larimer F."/>
            <person name="Leebens-Mack J."/>
            <person name="Leple J.C."/>
            <person name="Locascio P."/>
            <person name="Lou Y."/>
            <person name="Lucas S."/>
            <person name="Martin F."/>
            <person name="Montanini B."/>
            <person name="Napoli C."/>
            <person name="Nelson D.R."/>
            <person name="Nelson C."/>
            <person name="Nieminen K."/>
            <person name="Nilsson O."/>
            <person name="Pereda V."/>
            <person name="Peter G."/>
            <person name="Philippe R."/>
            <person name="Pilate G."/>
            <person name="Poliakov A."/>
            <person name="Razumovskaya J."/>
            <person name="Richardson P."/>
            <person name="Rinaldi C."/>
            <person name="Ritland K."/>
            <person name="Rouze P."/>
            <person name="Ryaboy D."/>
            <person name="Schmutz J."/>
            <person name="Schrader J."/>
            <person name="Segerman B."/>
            <person name="Shin H."/>
            <person name="Siddiqui A."/>
            <person name="Sterky F."/>
            <person name="Terry A."/>
            <person name="Tsai C.J."/>
            <person name="Uberbacher E."/>
            <person name="Unneberg P."/>
            <person name="Vahala J."/>
            <person name="Wall K."/>
            <person name="Wessler S."/>
            <person name="Yang G."/>
            <person name="Yin T."/>
            <person name="Douglas C."/>
            <person name="Marra M."/>
            <person name="Sandberg G."/>
            <person name="Van de Peer Y."/>
            <person name="Rokhsar D."/>
        </authorList>
    </citation>
    <scope>NUCLEOTIDE SEQUENCE [LARGE SCALE GENOMIC DNA]</scope>
    <source>
        <strain evidence="2">cv. Nisqually</strain>
    </source>
</reference>
<evidence type="ECO:0000313" key="1">
    <source>
        <dbReference type="EMBL" id="KAI9399940.1"/>
    </source>
</evidence>
<gene>
    <name evidence="1" type="ORF">POPTR_002G169350v4</name>
</gene>
<dbReference type="Proteomes" id="UP000006729">
    <property type="component" value="Chromosome 2"/>
</dbReference>
<organism evidence="1 2">
    <name type="scientific">Populus trichocarpa</name>
    <name type="common">Western balsam poplar</name>
    <name type="synonym">Populus balsamifera subsp. trichocarpa</name>
    <dbReference type="NCBI Taxonomy" id="3694"/>
    <lineage>
        <taxon>Eukaryota</taxon>
        <taxon>Viridiplantae</taxon>
        <taxon>Streptophyta</taxon>
        <taxon>Embryophyta</taxon>
        <taxon>Tracheophyta</taxon>
        <taxon>Spermatophyta</taxon>
        <taxon>Magnoliopsida</taxon>
        <taxon>eudicotyledons</taxon>
        <taxon>Gunneridae</taxon>
        <taxon>Pentapetalae</taxon>
        <taxon>rosids</taxon>
        <taxon>fabids</taxon>
        <taxon>Malpighiales</taxon>
        <taxon>Salicaceae</taxon>
        <taxon>Saliceae</taxon>
        <taxon>Populus</taxon>
    </lineage>
</organism>
<accession>A0ACC0TEG4</accession>
<keyword evidence="2" id="KW-1185">Reference proteome</keyword>
<sequence length="127" mass="14173">MMVLCFKTKHILPSIEAGWGLFWGFKQVLSCLQRLSVVSGWQSLLALPQGFQRSKQVRACQHILAAGSRSLVRVVIKSCHDFGRQEKTISSVNSLLVINPTCSYSSKEPRTTDLLLCTQESFPSSSR</sequence>
<name>A0ACC0TEG4_POPTR</name>
<protein>
    <submittedName>
        <fullName evidence="1">Uncharacterized protein</fullName>
    </submittedName>
</protein>
<comment type="caution">
    <text evidence="1">The sequence shown here is derived from an EMBL/GenBank/DDBJ whole genome shotgun (WGS) entry which is preliminary data.</text>
</comment>
<dbReference type="EMBL" id="CM009291">
    <property type="protein sequence ID" value="KAI9399940.1"/>
    <property type="molecule type" value="Genomic_DNA"/>
</dbReference>
<evidence type="ECO:0000313" key="2">
    <source>
        <dbReference type="Proteomes" id="UP000006729"/>
    </source>
</evidence>